<proteinExistence type="predicted"/>
<accession>D7G4L6</accession>
<dbReference type="AlphaFoldDB" id="D7G4L6"/>
<gene>
    <name evidence="1" type="ORF">Esi_0057_0105</name>
</gene>
<dbReference type="EMBL" id="FN649760">
    <property type="protein sequence ID" value="CBJ48919.1"/>
    <property type="molecule type" value="Genomic_DNA"/>
</dbReference>
<dbReference type="InParanoid" id="D7G4L6"/>
<reference evidence="1 2" key="1">
    <citation type="journal article" date="2010" name="Nature">
        <title>The Ectocarpus genome and the independent evolution of multicellularity in brown algae.</title>
        <authorList>
            <person name="Cock J.M."/>
            <person name="Sterck L."/>
            <person name="Rouze P."/>
            <person name="Scornet D."/>
            <person name="Allen A.E."/>
            <person name="Amoutzias G."/>
            <person name="Anthouard V."/>
            <person name="Artiguenave F."/>
            <person name="Aury J.M."/>
            <person name="Badger J.H."/>
            <person name="Beszteri B."/>
            <person name="Billiau K."/>
            <person name="Bonnet E."/>
            <person name="Bothwell J.H."/>
            <person name="Bowler C."/>
            <person name="Boyen C."/>
            <person name="Brownlee C."/>
            <person name="Carrano C.J."/>
            <person name="Charrier B."/>
            <person name="Cho G.Y."/>
            <person name="Coelho S.M."/>
            <person name="Collen J."/>
            <person name="Corre E."/>
            <person name="Da Silva C."/>
            <person name="Delage L."/>
            <person name="Delaroque N."/>
            <person name="Dittami S.M."/>
            <person name="Doulbeau S."/>
            <person name="Elias M."/>
            <person name="Farnham G."/>
            <person name="Gachon C.M."/>
            <person name="Gschloessl B."/>
            <person name="Heesch S."/>
            <person name="Jabbari K."/>
            <person name="Jubin C."/>
            <person name="Kawai H."/>
            <person name="Kimura K."/>
            <person name="Kloareg B."/>
            <person name="Kupper F.C."/>
            <person name="Lang D."/>
            <person name="Le Bail A."/>
            <person name="Leblanc C."/>
            <person name="Lerouge P."/>
            <person name="Lohr M."/>
            <person name="Lopez P.J."/>
            <person name="Martens C."/>
            <person name="Maumus F."/>
            <person name="Michel G."/>
            <person name="Miranda-Saavedra D."/>
            <person name="Morales J."/>
            <person name="Moreau H."/>
            <person name="Motomura T."/>
            <person name="Nagasato C."/>
            <person name="Napoli C.A."/>
            <person name="Nelson D.R."/>
            <person name="Nyvall-Collen P."/>
            <person name="Peters A.F."/>
            <person name="Pommier C."/>
            <person name="Potin P."/>
            <person name="Poulain J."/>
            <person name="Quesneville H."/>
            <person name="Read B."/>
            <person name="Rensing S.A."/>
            <person name="Ritter A."/>
            <person name="Rousvoal S."/>
            <person name="Samanta M."/>
            <person name="Samson G."/>
            <person name="Schroeder D.C."/>
            <person name="Segurens B."/>
            <person name="Strittmatter M."/>
            <person name="Tonon T."/>
            <person name="Tregear J.W."/>
            <person name="Valentin K."/>
            <person name="von Dassow P."/>
            <person name="Yamagishi T."/>
            <person name="Van de Peer Y."/>
            <person name="Wincker P."/>
        </authorList>
    </citation>
    <scope>NUCLEOTIDE SEQUENCE [LARGE SCALE GENOMIC DNA]</scope>
    <source>
        <strain evidence="2">Ec32 / CCAP1310/4</strain>
    </source>
</reference>
<evidence type="ECO:0000313" key="1">
    <source>
        <dbReference type="EMBL" id="CBJ48919.1"/>
    </source>
</evidence>
<name>D7G4L6_ECTSI</name>
<sequence>MEPVEFLGRPLASIVDPQDADILKNAVARVLDSACDNNGTTSTARQRASKLLR</sequence>
<keyword evidence="2" id="KW-1185">Reference proteome</keyword>
<dbReference type="Proteomes" id="UP000002630">
    <property type="component" value="Unassembled WGS sequence"/>
</dbReference>
<organism evidence="1 2">
    <name type="scientific">Ectocarpus siliculosus</name>
    <name type="common">Brown alga</name>
    <name type="synonym">Conferva siliculosa</name>
    <dbReference type="NCBI Taxonomy" id="2880"/>
    <lineage>
        <taxon>Eukaryota</taxon>
        <taxon>Sar</taxon>
        <taxon>Stramenopiles</taxon>
        <taxon>Ochrophyta</taxon>
        <taxon>PX clade</taxon>
        <taxon>Phaeophyceae</taxon>
        <taxon>Ectocarpales</taxon>
        <taxon>Ectocarpaceae</taxon>
        <taxon>Ectocarpus</taxon>
    </lineage>
</organism>
<protein>
    <submittedName>
        <fullName evidence="1">Uncharacterized protein</fullName>
    </submittedName>
</protein>
<evidence type="ECO:0000313" key="2">
    <source>
        <dbReference type="Proteomes" id="UP000002630"/>
    </source>
</evidence>